<dbReference type="Proteomes" id="UP000245698">
    <property type="component" value="Unassembled WGS sequence"/>
</dbReference>
<sequence length="222" mass="23624">MVSSSKALAPHWLMRKSFHFMPFSVLPTLAARYFAPHSALLRPLPALAVTAALVVAAAAASGVAALVLSALPGVASVAAATVAHSALRNWFQFCPPSVPASFAALYLVLHSAMVSALAGAARNKVTTARPVKVASRWMIMRLLPQVFTLCTALAIALNDWLRQRLNGVKAVGKCIIFYEIVASSGSPGNFPGRICTENLCRADHSQELPHMTGRSGRPVRRT</sequence>
<dbReference type="EMBL" id="FUIG01000043">
    <property type="protein sequence ID" value="SJM33392.1"/>
    <property type="molecule type" value="Genomic_DNA"/>
</dbReference>
<name>A0A2P9AQM7_9HYPH</name>
<protein>
    <submittedName>
        <fullName evidence="2">Uncharacterized protein</fullName>
    </submittedName>
</protein>
<dbReference type="AlphaFoldDB" id="A0A2P9AQM7"/>
<proteinExistence type="predicted"/>
<keyword evidence="1" id="KW-0472">Membrane</keyword>
<evidence type="ECO:0000313" key="2">
    <source>
        <dbReference type="EMBL" id="SJM33392.1"/>
    </source>
</evidence>
<feature type="transmembrane region" description="Helical" evidence="1">
    <location>
        <begin position="142"/>
        <end position="161"/>
    </location>
</feature>
<evidence type="ECO:0000256" key="1">
    <source>
        <dbReference type="SAM" id="Phobius"/>
    </source>
</evidence>
<accession>A0A2P9AQM7</accession>
<organism evidence="2 3">
    <name type="scientific">Mesorhizobium delmotii</name>
    <dbReference type="NCBI Taxonomy" id="1631247"/>
    <lineage>
        <taxon>Bacteria</taxon>
        <taxon>Pseudomonadati</taxon>
        <taxon>Pseudomonadota</taxon>
        <taxon>Alphaproteobacteria</taxon>
        <taxon>Hyphomicrobiales</taxon>
        <taxon>Phyllobacteriaceae</taxon>
        <taxon>Mesorhizobium</taxon>
    </lineage>
</organism>
<keyword evidence="3" id="KW-1185">Reference proteome</keyword>
<evidence type="ECO:0000313" key="3">
    <source>
        <dbReference type="Proteomes" id="UP000245698"/>
    </source>
</evidence>
<keyword evidence="1" id="KW-1133">Transmembrane helix</keyword>
<reference evidence="3" key="1">
    <citation type="submission" date="2016-12" db="EMBL/GenBank/DDBJ databases">
        <authorList>
            <person name="Brunel B."/>
        </authorList>
    </citation>
    <scope>NUCLEOTIDE SEQUENCE [LARGE SCALE GENOMIC DNA]</scope>
</reference>
<feature type="transmembrane region" description="Helical" evidence="1">
    <location>
        <begin position="103"/>
        <end position="121"/>
    </location>
</feature>
<gene>
    <name evidence="2" type="ORF">BQ8482_350036</name>
</gene>
<keyword evidence="1" id="KW-0812">Transmembrane</keyword>